<reference evidence="1 2" key="1">
    <citation type="submission" date="2020-02" db="EMBL/GenBank/DDBJ databases">
        <title>Acidophilic actinobacteria isolated from forest soil.</title>
        <authorList>
            <person name="Golinska P."/>
        </authorList>
    </citation>
    <scope>NUCLEOTIDE SEQUENCE [LARGE SCALE GENOMIC DNA]</scope>
    <source>
        <strain evidence="1 2">NL8</strain>
    </source>
</reference>
<name>A0ABS5KRC1_9ACTN</name>
<keyword evidence="2" id="KW-1185">Reference proteome</keyword>
<protein>
    <recommendedName>
        <fullName evidence="3">Transposase</fullName>
    </recommendedName>
</protein>
<evidence type="ECO:0008006" key="3">
    <source>
        <dbReference type="Google" id="ProtNLM"/>
    </source>
</evidence>
<organism evidence="1 2">
    <name type="scientific">Catenulispora pinistramenti</name>
    <dbReference type="NCBI Taxonomy" id="2705254"/>
    <lineage>
        <taxon>Bacteria</taxon>
        <taxon>Bacillati</taxon>
        <taxon>Actinomycetota</taxon>
        <taxon>Actinomycetes</taxon>
        <taxon>Catenulisporales</taxon>
        <taxon>Catenulisporaceae</taxon>
        <taxon>Catenulispora</taxon>
    </lineage>
</organism>
<dbReference type="EMBL" id="JAAFYZ010000051">
    <property type="protein sequence ID" value="MBS2548559.1"/>
    <property type="molecule type" value="Genomic_DNA"/>
</dbReference>
<evidence type="ECO:0000313" key="1">
    <source>
        <dbReference type="EMBL" id="MBS2548559.1"/>
    </source>
</evidence>
<dbReference type="Proteomes" id="UP000730482">
    <property type="component" value="Unassembled WGS sequence"/>
</dbReference>
<comment type="caution">
    <text evidence="1">The sequence shown here is derived from an EMBL/GenBank/DDBJ whole genome shotgun (WGS) entry which is preliminary data.</text>
</comment>
<dbReference type="RefSeq" id="WP_212010134.1">
    <property type="nucleotide sequence ID" value="NZ_JAAFYZ010000051.1"/>
</dbReference>
<evidence type="ECO:0000313" key="2">
    <source>
        <dbReference type="Proteomes" id="UP000730482"/>
    </source>
</evidence>
<sequence>MSKDAELLVLRHENAVLRRQVLRVHYESVDRFWFAALSTLIPRRRWAQVFPVSPATGLA</sequence>
<proteinExistence type="predicted"/>
<accession>A0ABS5KRC1</accession>
<gene>
    <name evidence="1" type="ORF">KGQ19_16960</name>
</gene>